<name>C1E0W8_MICCC</name>
<feature type="region of interest" description="Disordered" evidence="1">
    <location>
        <begin position="155"/>
        <end position="174"/>
    </location>
</feature>
<evidence type="ECO:0000259" key="2">
    <source>
        <dbReference type="Pfam" id="PF05057"/>
    </source>
</evidence>
<evidence type="ECO:0000256" key="1">
    <source>
        <dbReference type="SAM" id="MobiDB-lite"/>
    </source>
</evidence>
<dbReference type="AlphaFoldDB" id="C1E0W8"/>
<dbReference type="RefSeq" id="XP_002500370.1">
    <property type="nucleotide sequence ID" value="XM_002500324.1"/>
</dbReference>
<feature type="compositionally biased region" description="Polar residues" evidence="1">
    <location>
        <begin position="370"/>
        <end position="379"/>
    </location>
</feature>
<dbReference type="OrthoDB" id="273452at2759"/>
<feature type="compositionally biased region" description="Low complexity" evidence="1">
    <location>
        <begin position="349"/>
        <end position="365"/>
    </location>
</feature>
<sequence>MRPMANGAGGSKGGDAGPAPVVDSANDPMAISETWRRFMDAHVAGVGIGTMDDSREWASTALTRLREEEDENRRRMDAVVTPDGRDANGEIVFPVKKDNSFVDLLAVAKDDEAARCAVLLALALEAAETEARVAWNKLRAELRWKEPFAPAEKSAALESAHSLDSAGDDNGVGGRRLGRRASGVADLDDIIIESPGEFLEQRRNSVAGWDAGAGVGRGGAWLLEPLRDRWEARRVLEWSPWVMSEASVGASGELAILSGGGDGDAEGGVAEGGVAEGAPAAAADEGAVVGLRGAKEEAARRRAAMTEEPNYVVESVPTQRAFDWTSLVPAASVPQVSVQEVISVDAGDDLSSPSSAPGSPKGPGLEDPGSPTSKSIHSVTSDASTINIDALTDLRYGEHMVFLVHGYAGSLQDLRLLRAHLQVACPNVHTRVSAANHERTGVDSIEAMGARLAEEVAETMEDLESGALVPRGGGREPRSPAAAAATTAARFGAPPRVSFAAHSVGVLIVRAALTHPAMEPYLSRLHLFLSMSGPHLGYAGGDRVGADGMDKKSRRFIGKSAAFQLGLCCTRAINPKAKCLSEITFRDAGKIEDCYLYRLAHHKNGLALFRHVVLVSSPQDKYVQRHSARLQLEGFRIREGSRRARATMEMARAILAPVLEKAISRERGEAGSSGRDGVERESGARLTSLSRVDVHFAKVGGGVDFNQLIGRKAHIDFLETDEYVRFLIWKLRRAFL</sequence>
<dbReference type="KEGG" id="mis:MICPUN_52126"/>
<evidence type="ECO:0000313" key="3">
    <source>
        <dbReference type="EMBL" id="ACO61628.1"/>
    </source>
</evidence>
<feature type="region of interest" description="Disordered" evidence="1">
    <location>
        <begin position="347"/>
        <end position="379"/>
    </location>
</feature>
<proteinExistence type="predicted"/>
<feature type="region of interest" description="Disordered" evidence="1">
    <location>
        <begin position="1"/>
        <end position="25"/>
    </location>
</feature>
<accession>C1E0W8</accession>
<dbReference type="EMBL" id="CP001324">
    <property type="protein sequence ID" value="ACO61628.1"/>
    <property type="molecule type" value="Genomic_DNA"/>
</dbReference>
<protein>
    <recommendedName>
        <fullName evidence="2">DUF676 domain-containing protein</fullName>
    </recommendedName>
</protein>
<feature type="domain" description="DUF676" evidence="2">
    <location>
        <begin position="398"/>
        <end position="627"/>
    </location>
</feature>
<dbReference type="PANTHER" id="PTHR12482:SF5">
    <property type="entry name" value="DUF676 DOMAIN-CONTAINING PROTEIN"/>
    <property type="match status" value="1"/>
</dbReference>
<dbReference type="GeneID" id="8242007"/>
<feature type="compositionally biased region" description="Gly residues" evidence="1">
    <location>
        <begin position="7"/>
        <end position="16"/>
    </location>
</feature>
<dbReference type="eggNOG" id="KOG2205">
    <property type="taxonomic scope" value="Eukaryota"/>
</dbReference>
<dbReference type="Pfam" id="PF05057">
    <property type="entry name" value="DUF676"/>
    <property type="match status" value="1"/>
</dbReference>
<reference evidence="3 4" key="1">
    <citation type="journal article" date="2009" name="Science">
        <title>Green evolution and dynamic adaptations revealed by genomes of the marine picoeukaryotes Micromonas.</title>
        <authorList>
            <person name="Worden A.Z."/>
            <person name="Lee J.H."/>
            <person name="Mock T."/>
            <person name="Rouze P."/>
            <person name="Simmons M.P."/>
            <person name="Aerts A.L."/>
            <person name="Allen A.E."/>
            <person name="Cuvelier M.L."/>
            <person name="Derelle E."/>
            <person name="Everett M.V."/>
            <person name="Foulon E."/>
            <person name="Grimwood J."/>
            <person name="Gundlach H."/>
            <person name="Henrissat B."/>
            <person name="Napoli C."/>
            <person name="McDonald S.M."/>
            <person name="Parker M.S."/>
            <person name="Rombauts S."/>
            <person name="Salamov A."/>
            <person name="Von Dassow P."/>
            <person name="Badger J.H."/>
            <person name="Coutinho P.M."/>
            <person name="Demir E."/>
            <person name="Dubchak I."/>
            <person name="Gentemann C."/>
            <person name="Eikrem W."/>
            <person name="Gready J.E."/>
            <person name="John U."/>
            <person name="Lanier W."/>
            <person name="Lindquist E.A."/>
            <person name="Lucas S."/>
            <person name="Mayer K.F."/>
            <person name="Moreau H."/>
            <person name="Not F."/>
            <person name="Otillar R."/>
            <person name="Panaud O."/>
            <person name="Pangilinan J."/>
            <person name="Paulsen I."/>
            <person name="Piegu B."/>
            <person name="Poliakov A."/>
            <person name="Robbens S."/>
            <person name="Schmutz J."/>
            <person name="Toulza E."/>
            <person name="Wyss T."/>
            <person name="Zelensky A."/>
            <person name="Zhou K."/>
            <person name="Armbrust E.V."/>
            <person name="Bhattacharya D."/>
            <person name="Goodenough U.W."/>
            <person name="Van de Peer Y."/>
            <person name="Grigoriev I.V."/>
        </authorList>
    </citation>
    <scope>NUCLEOTIDE SEQUENCE [LARGE SCALE GENOMIC DNA]</scope>
    <source>
        <strain evidence="4">RCC299 / NOUM17</strain>
    </source>
</reference>
<keyword evidence="4" id="KW-1185">Reference proteome</keyword>
<dbReference type="InterPro" id="IPR029058">
    <property type="entry name" value="AB_hydrolase_fold"/>
</dbReference>
<dbReference type="InterPro" id="IPR044294">
    <property type="entry name" value="Lipase-like"/>
</dbReference>
<gene>
    <name evidence="3" type="ORF">MICPUN_52126</name>
</gene>
<evidence type="ECO:0000313" key="4">
    <source>
        <dbReference type="Proteomes" id="UP000002009"/>
    </source>
</evidence>
<dbReference type="Proteomes" id="UP000002009">
    <property type="component" value="Chromosome 3"/>
</dbReference>
<dbReference type="PANTHER" id="PTHR12482">
    <property type="entry name" value="LIPASE ROG1-RELATED-RELATED"/>
    <property type="match status" value="1"/>
</dbReference>
<dbReference type="SUPFAM" id="SSF53474">
    <property type="entry name" value="alpha/beta-Hydrolases"/>
    <property type="match status" value="1"/>
</dbReference>
<dbReference type="Gene3D" id="3.40.50.1820">
    <property type="entry name" value="alpha/beta hydrolase"/>
    <property type="match status" value="1"/>
</dbReference>
<dbReference type="InterPro" id="IPR007751">
    <property type="entry name" value="DUF676_lipase-like"/>
</dbReference>
<organism evidence="3 4">
    <name type="scientific">Micromonas commoda (strain RCC299 / NOUM17 / CCMP2709)</name>
    <name type="common">Picoplanktonic green alga</name>
    <dbReference type="NCBI Taxonomy" id="296587"/>
    <lineage>
        <taxon>Eukaryota</taxon>
        <taxon>Viridiplantae</taxon>
        <taxon>Chlorophyta</taxon>
        <taxon>Mamiellophyceae</taxon>
        <taxon>Mamiellales</taxon>
        <taxon>Mamiellaceae</taxon>
        <taxon>Micromonas</taxon>
    </lineage>
</organism>
<dbReference type="InParanoid" id="C1E0W8"/>